<feature type="non-terminal residue" evidence="1">
    <location>
        <position position="1"/>
    </location>
</feature>
<evidence type="ECO:0000313" key="1">
    <source>
        <dbReference type="EMBL" id="CCF32535.1"/>
    </source>
</evidence>
<reference evidence="2" key="1">
    <citation type="journal article" date="2012" name="Nat. Genet.">
        <title>Lifestyle transitions in plant pathogenic Colletotrichum fungi deciphered by genome and transcriptome analyses.</title>
        <authorList>
            <person name="O'Connell R.J."/>
            <person name="Thon M.R."/>
            <person name="Hacquard S."/>
            <person name="Amyotte S.G."/>
            <person name="Kleemann J."/>
            <person name="Torres M.F."/>
            <person name="Damm U."/>
            <person name="Buiate E.A."/>
            <person name="Epstein L."/>
            <person name="Alkan N."/>
            <person name="Altmueller J."/>
            <person name="Alvarado-Balderrama L."/>
            <person name="Bauser C.A."/>
            <person name="Becker C."/>
            <person name="Birren B.W."/>
            <person name="Chen Z."/>
            <person name="Choi J."/>
            <person name="Crouch J.A."/>
            <person name="Duvick J.P."/>
            <person name="Farman M.A."/>
            <person name="Gan P."/>
            <person name="Heiman D."/>
            <person name="Henrissat B."/>
            <person name="Howard R.J."/>
            <person name="Kabbage M."/>
            <person name="Koch C."/>
            <person name="Kracher B."/>
            <person name="Kubo Y."/>
            <person name="Law A.D."/>
            <person name="Lebrun M.-H."/>
            <person name="Lee Y.-H."/>
            <person name="Miyara I."/>
            <person name="Moore N."/>
            <person name="Neumann U."/>
            <person name="Nordstroem K."/>
            <person name="Panaccione D.G."/>
            <person name="Panstruga R."/>
            <person name="Place M."/>
            <person name="Proctor R.H."/>
            <person name="Prusky D."/>
            <person name="Rech G."/>
            <person name="Reinhardt R."/>
            <person name="Rollins J.A."/>
            <person name="Rounsley S."/>
            <person name="Schardl C.L."/>
            <person name="Schwartz D.C."/>
            <person name="Shenoy N."/>
            <person name="Shirasu K."/>
            <person name="Sikhakolli U.R."/>
            <person name="Stueber K."/>
            <person name="Sukno S.A."/>
            <person name="Sweigard J.A."/>
            <person name="Takano Y."/>
            <person name="Takahara H."/>
            <person name="Trail F."/>
            <person name="van der Does H.C."/>
            <person name="Voll L.M."/>
            <person name="Will I."/>
            <person name="Young S."/>
            <person name="Zeng Q."/>
            <person name="Zhang J."/>
            <person name="Zhou S."/>
            <person name="Dickman M.B."/>
            <person name="Schulze-Lefert P."/>
            <person name="Ver Loren van Themaat E."/>
            <person name="Ma L.-J."/>
            <person name="Vaillancourt L.J."/>
        </authorList>
    </citation>
    <scope>NUCLEOTIDE SEQUENCE [LARGE SCALE GENOMIC DNA]</scope>
    <source>
        <strain evidence="2">IMI 349063</strain>
    </source>
</reference>
<dbReference type="Proteomes" id="UP000007174">
    <property type="component" value="Unassembled WGS sequence"/>
</dbReference>
<dbReference type="HOGENOM" id="CLU_2967200_0_0_1"/>
<gene>
    <name evidence="1" type="ORF">CH063_04910</name>
</gene>
<dbReference type="AlphaFoldDB" id="H1UX34"/>
<dbReference type="EMBL" id="CACQ02000455">
    <property type="protein sequence ID" value="CCF32535.1"/>
    <property type="molecule type" value="Genomic_DNA"/>
</dbReference>
<sequence length="59" mass="6203">LLEPSQSLERLDTRGLGIVVEGGVGRDLLGLATFAKEGRHGEGCRGLCVCLSLSPSLYC</sequence>
<name>H1UX34_COLHI</name>
<protein>
    <submittedName>
        <fullName evidence="1">Uncharacterized protein</fullName>
    </submittedName>
</protein>
<proteinExistence type="predicted"/>
<evidence type="ECO:0000313" key="2">
    <source>
        <dbReference type="Proteomes" id="UP000007174"/>
    </source>
</evidence>
<accession>H1UX34</accession>
<organism evidence="1 2">
    <name type="scientific">Colletotrichum higginsianum (strain IMI 349063)</name>
    <name type="common">Crucifer anthracnose fungus</name>
    <dbReference type="NCBI Taxonomy" id="759273"/>
    <lineage>
        <taxon>Eukaryota</taxon>
        <taxon>Fungi</taxon>
        <taxon>Dikarya</taxon>
        <taxon>Ascomycota</taxon>
        <taxon>Pezizomycotina</taxon>
        <taxon>Sordariomycetes</taxon>
        <taxon>Hypocreomycetidae</taxon>
        <taxon>Glomerellales</taxon>
        <taxon>Glomerellaceae</taxon>
        <taxon>Colletotrichum</taxon>
        <taxon>Colletotrichum destructivum species complex</taxon>
    </lineage>
</organism>